<dbReference type="InterPro" id="IPR045322">
    <property type="entry name" value="HECTD1/TRIP12-like"/>
</dbReference>
<feature type="domain" description="HECT" evidence="12">
    <location>
        <begin position="2749"/>
        <end position="3069"/>
    </location>
</feature>
<accession>A0A7R9BE43</accession>
<dbReference type="FunFam" id="1.25.10.10:FF:000051">
    <property type="entry name" value="E3 ubiquitin-protein ligase HECTD1 isoform X1"/>
    <property type="match status" value="1"/>
</dbReference>
<evidence type="ECO:0000256" key="3">
    <source>
        <dbReference type="ARBA" id="ARBA00006331"/>
    </source>
</evidence>
<dbReference type="GO" id="GO:0009966">
    <property type="term" value="P:regulation of signal transduction"/>
    <property type="evidence" value="ECO:0007669"/>
    <property type="project" value="UniProtKB-ARBA"/>
</dbReference>
<dbReference type="InterPro" id="IPR016024">
    <property type="entry name" value="ARM-type_fold"/>
</dbReference>
<dbReference type="OrthoDB" id="412600at2759"/>
<dbReference type="SUPFAM" id="SSF159034">
    <property type="entry name" value="Mib/herc2 domain-like"/>
    <property type="match status" value="1"/>
</dbReference>
<dbReference type="EC" id="2.3.2.26" evidence="10"/>
<keyword evidence="6 9" id="KW-0833">Ubl conjugation pathway</keyword>
<feature type="repeat" description="ANK" evidence="8">
    <location>
        <begin position="482"/>
        <end position="514"/>
    </location>
</feature>
<dbReference type="SUPFAM" id="SSF56204">
    <property type="entry name" value="Hect, E3 ligase catalytic domain"/>
    <property type="match status" value="1"/>
</dbReference>
<dbReference type="GO" id="GO:0016607">
    <property type="term" value="C:nuclear speck"/>
    <property type="evidence" value="ECO:0007669"/>
    <property type="project" value="TreeGrafter"/>
</dbReference>
<dbReference type="InterPro" id="IPR010606">
    <property type="entry name" value="Mib_Herc2"/>
</dbReference>
<dbReference type="Pfam" id="PF06701">
    <property type="entry name" value="MIB_HERC2"/>
    <property type="match status" value="1"/>
</dbReference>
<dbReference type="Gene3D" id="1.25.10.10">
    <property type="entry name" value="Leucine-rich Repeat Variant"/>
    <property type="match status" value="1"/>
</dbReference>
<dbReference type="PANTHER" id="PTHR45670">
    <property type="entry name" value="E3 UBIQUITIN-PROTEIN LIGASE TRIP12"/>
    <property type="match status" value="1"/>
</dbReference>
<dbReference type="InterPro" id="IPR035983">
    <property type="entry name" value="Hect_E3_ubiquitin_ligase"/>
</dbReference>
<evidence type="ECO:0000256" key="2">
    <source>
        <dbReference type="ARBA" id="ARBA00004906"/>
    </source>
</evidence>
<organism evidence="14">
    <name type="scientific">Notodromas monacha</name>
    <dbReference type="NCBI Taxonomy" id="399045"/>
    <lineage>
        <taxon>Eukaryota</taxon>
        <taxon>Metazoa</taxon>
        <taxon>Ecdysozoa</taxon>
        <taxon>Arthropoda</taxon>
        <taxon>Crustacea</taxon>
        <taxon>Oligostraca</taxon>
        <taxon>Ostracoda</taxon>
        <taxon>Podocopa</taxon>
        <taxon>Podocopida</taxon>
        <taxon>Cypridocopina</taxon>
        <taxon>Cypridoidea</taxon>
        <taxon>Cyprididae</taxon>
        <taxon>Notodromas</taxon>
    </lineage>
</organism>
<evidence type="ECO:0000256" key="1">
    <source>
        <dbReference type="ARBA" id="ARBA00000885"/>
    </source>
</evidence>
<dbReference type="SMART" id="SM00248">
    <property type="entry name" value="ANK"/>
    <property type="match status" value="3"/>
</dbReference>
<keyword evidence="5" id="KW-0677">Repeat</keyword>
<dbReference type="SMART" id="SM00119">
    <property type="entry name" value="HECTc"/>
    <property type="match status" value="1"/>
</dbReference>
<dbReference type="FunFam" id="3.30.2410.10:FF:000007">
    <property type="entry name" value="Putative E3 ubiquitin-protein ligase HECTD1"/>
    <property type="match status" value="1"/>
</dbReference>
<dbReference type="InterPro" id="IPR002110">
    <property type="entry name" value="Ankyrin_rpt"/>
</dbReference>
<dbReference type="Gene3D" id="3.90.1750.10">
    <property type="entry name" value="Hect, E3 ligase catalytic domains"/>
    <property type="match status" value="2"/>
</dbReference>
<dbReference type="UniPathway" id="UPA00143"/>
<evidence type="ECO:0000256" key="11">
    <source>
        <dbReference type="SAM" id="MobiDB-lite"/>
    </source>
</evidence>
<name>A0A7R9BE43_9CRUS</name>
<dbReference type="SUPFAM" id="SSF48371">
    <property type="entry name" value="ARM repeat"/>
    <property type="match status" value="1"/>
</dbReference>
<evidence type="ECO:0000259" key="12">
    <source>
        <dbReference type="PROSITE" id="PS50237"/>
    </source>
</evidence>
<dbReference type="Gene3D" id="2.60.120.260">
    <property type="entry name" value="Galactose-binding domain-like"/>
    <property type="match status" value="1"/>
</dbReference>
<dbReference type="InterPro" id="IPR008979">
    <property type="entry name" value="Galactose-bd-like_sf"/>
</dbReference>
<keyword evidence="4 10" id="KW-0808">Transferase</keyword>
<dbReference type="PROSITE" id="PS50237">
    <property type="entry name" value="HECT"/>
    <property type="match status" value="1"/>
</dbReference>
<gene>
    <name evidence="14" type="ORF">NMOB1V02_LOCUS1435</name>
</gene>
<dbReference type="PROSITE" id="PS50088">
    <property type="entry name" value="ANK_REPEAT"/>
    <property type="match status" value="2"/>
</dbReference>
<dbReference type="SUPFAM" id="SSF48403">
    <property type="entry name" value="Ankyrin repeat"/>
    <property type="match status" value="1"/>
</dbReference>
<proteinExistence type="inferred from homology"/>
<dbReference type="PROSITE" id="PS51416">
    <property type="entry name" value="MIB_HERC2"/>
    <property type="match status" value="1"/>
</dbReference>
<evidence type="ECO:0000256" key="9">
    <source>
        <dbReference type="PROSITE-ProRule" id="PRU00104"/>
    </source>
</evidence>
<comment type="function">
    <text evidence="10">E3 ubiquitin-protein ligase which accepts ubiquitin from an E2 ubiquitin-conjugating enzyme in the form of a thioester and then directly transfers the ubiquitin to targeted substrates.</text>
</comment>
<evidence type="ECO:0000256" key="7">
    <source>
        <dbReference type="ARBA" id="ARBA00023043"/>
    </source>
</evidence>
<feature type="region of interest" description="Disordered" evidence="11">
    <location>
        <begin position="2117"/>
        <end position="2136"/>
    </location>
</feature>
<dbReference type="PROSITE" id="PS50297">
    <property type="entry name" value="ANK_REP_REGION"/>
    <property type="match status" value="2"/>
</dbReference>
<feature type="repeat" description="ANK" evidence="8">
    <location>
        <begin position="451"/>
        <end position="483"/>
    </location>
</feature>
<evidence type="ECO:0000256" key="6">
    <source>
        <dbReference type="ARBA" id="ARBA00022786"/>
    </source>
</evidence>
<reference evidence="14" key="1">
    <citation type="submission" date="2020-11" db="EMBL/GenBank/DDBJ databases">
        <authorList>
            <person name="Tran Van P."/>
        </authorList>
    </citation>
    <scope>NUCLEOTIDE SEQUENCE</scope>
</reference>
<evidence type="ECO:0000313" key="15">
    <source>
        <dbReference type="Proteomes" id="UP000678499"/>
    </source>
</evidence>
<evidence type="ECO:0000256" key="5">
    <source>
        <dbReference type="ARBA" id="ARBA00022737"/>
    </source>
</evidence>
<feature type="region of interest" description="Disordered" evidence="11">
    <location>
        <begin position="2203"/>
        <end position="2225"/>
    </location>
</feature>
<keyword evidence="7 8" id="KW-0040">ANK repeat</keyword>
<dbReference type="GO" id="GO:0061630">
    <property type="term" value="F:ubiquitin protein ligase activity"/>
    <property type="evidence" value="ECO:0007669"/>
    <property type="project" value="UniProtKB-UniRule"/>
</dbReference>
<dbReference type="FunFam" id="1.25.40.20:FF:000033">
    <property type="entry name" value="E3 ubiquitin-protein ligase HECTD1 isoform X2"/>
    <property type="match status" value="1"/>
</dbReference>
<dbReference type="Gene3D" id="2.30.30.40">
    <property type="entry name" value="SH3 Domains"/>
    <property type="match status" value="1"/>
</dbReference>
<feature type="compositionally biased region" description="Basic and acidic residues" evidence="11">
    <location>
        <begin position="2469"/>
        <end position="2496"/>
    </location>
</feature>
<dbReference type="Proteomes" id="UP000678499">
    <property type="component" value="Unassembled WGS sequence"/>
</dbReference>
<comment type="pathway">
    <text evidence="2 10">Protein modification; protein ubiquitination.</text>
</comment>
<dbReference type="CDD" id="cd00078">
    <property type="entry name" value="HECTc"/>
    <property type="match status" value="1"/>
</dbReference>
<evidence type="ECO:0000313" key="14">
    <source>
        <dbReference type="EMBL" id="CAD7273554.1"/>
    </source>
</evidence>
<evidence type="ECO:0000259" key="13">
    <source>
        <dbReference type="PROSITE" id="PS51416"/>
    </source>
</evidence>
<evidence type="ECO:0000256" key="10">
    <source>
        <dbReference type="RuleBase" id="RU369009"/>
    </source>
</evidence>
<feature type="compositionally biased region" description="Low complexity" evidence="11">
    <location>
        <begin position="1695"/>
        <end position="1707"/>
    </location>
</feature>
<feature type="region of interest" description="Disordered" evidence="11">
    <location>
        <begin position="1812"/>
        <end position="1843"/>
    </location>
</feature>
<comment type="catalytic activity">
    <reaction evidence="1 10">
        <text>S-ubiquitinyl-[E2 ubiquitin-conjugating enzyme]-L-cysteine + [acceptor protein]-L-lysine = [E2 ubiquitin-conjugating enzyme]-L-cysteine + N(6)-ubiquitinyl-[acceptor protein]-L-lysine.</text>
        <dbReference type="EC" id="2.3.2.26"/>
    </reaction>
</comment>
<comment type="similarity">
    <text evidence="3 10">Belongs to the UPL family. K-HECT subfamily.</text>
</comment>
<dbReference type="FunFam" id="2.30.30.40:FF:000085">
    <property type="entry name" value="E3 ubiquitin-protein ligase HECTD1 isoform X1"/>
    <property type="match status" value="1"/>
</dbReference>
<feature type="compositionally biased region" description="Low complexity" evidence="11">
    <location>
        <begin position="1910"/>
        <end position="1921"/>
    </location>
</feature>
<dbReference type="Pfam" id="PF07738">
    <property type="entry name" value="Sad1_UNC"/>
    <property type="match status" value="1"/>
</dbReference>
<protein>
    <recommendedName>
        <fullName evidence="10">E3 ubiquitin-protein ligase</fullName>
        <ecNumber evidence="10">2.3.2.26</ecNumber>
    </recommendedName>
</protein>
<feature type="compositionally biased region" description="Low complexity" evidence="11">
    <location>
        <begin position="1819"/>
        <end position="1832"/>
    </location>
</feature>
<dbReference type="Gene3D" id="1.25.40.20">
    <property type="entry name" value="Ankyrin repeat-containing domain"/>
    <property type="match status" value="1"/>
</dbReference>
<feature type="region of interest" description="Disordered" evidence="11">
    <location>
        <begin position="2342"/>
        <end position="2373"/>
    </location>
</feature>
<dbReference type="Gene3D" id="3.30.2160.10">
    <property type="entry name" value="Hect, E3 ligase catalytic domain"/>
    <property type="match status" value="1"/>
</dbReference>
<dbReference type="Pfam" id="PF12796">
    <property type="entry name" value="Ank_2"/>
    <property type="match status" value="1"/>
</dbReference>
<keyword evidence="15" id="KW-1185">Reference proteome</keyword>
<dbReference type="GO" id="GO:0043161">
    <property type="term" value="P:proteasome-mediated ubiquitin-dependent protein catabolic process"/>
    <property type="evidence" value="ECO:0007669"/>
    <property type="project" value="TreeGrafter"/>
</dbReference>
<dbReference type="InterPro" id="IPR037252">
    <property type="entry name" value="Mib_Herc2_sf"/>
</dbReference>
<dbReference type="InterPro" id="IPR000569">
    <property type="entry name" value="HECT_dom"/>
</dbReference>
<feature type="region of interest" description="Disordered" evidence="11">
    <location>
        <begin position="2469"/>
        <end position="2501"/>
    </location>
</feature>
<dbReference type="EMBL" id="OA882181">
    <property type="protein sequence ID" value="CAD7273554.1"/>
    <property type="molecule type" value="Genomic_DNA"/>
</dbReference>
<evidence type="ECO:0000256" key="8">
    <source>
        <dbReference type="PROSITE-ProRule" id="PRU00023"/>
    </source>
</evidence>
<feature type="compositionally biased region" description="Polar residues" evidence="11">
    <location>
        <begin position="1615"/>
        <end position="1626"/>
    </location>
</feature>
<feature type="region of interest" description="Disordered" evidence="11">
    <location>
        <begin position="1694"/>
        <end position="1714"/>
    </location>
</feature>
<feature type="domain" description="MIB/HERC2" evidence="13">
    <location>
        <begin position="1510"/>
        <end position="1582"/>
    </location>
</feature>
<feature type="active site" description="Glycyl thioester intermediate" evidence="9">
    <location>
        <position position="3038"/>
    </location>
</feature>
<dbReference type="Gene3D" id="3.30.2410.10">
    <property type="entry name" value="Hect, E3 ligase catalytic domain"/>
    <property type="match status" value="1"/>
</dbReference>
<dbReference type="GO" id="GO:0070534">
    <property type="term" value="P:protein K63-linked ubiquitination"/>
    <property type="evidence" value="ECO:0007669"/>
    <property type="project" value="TreeGrafter"/>
</dbReference>
<dbReference type="InterPro" id="IPR011989">
    <property type="entry name" value="ARM-like"/>
</dbReference>
<dbReference type="InterPro" id="IPR036770">
    <property type="entry name" value="Ankyrin_rpt-contain_sf"/>
</dbReference>
<dbReference type="PANTHER" id="PTHR45670:SF1">
    <property type="entry name" value="E3 UBIQUITIN-PROTEIN LIGASE HECTD1"/>
    <property type="match status" value="1"/>
</dbReference>
<dbReference type="EMBL" id="CAJPEX010000144">
    <property type="protein sequence ID" value="CAG0913706.1"/>
    <property type="molecule type" value="Genomic_DNA"/>
</dbReference>
<dbReference type="InterPro" id="IPR012919">
    <property type="entry name" value="SUN_dom"/>
</dbReference>
<feature type="region of interest" description="Disordered" evidence="11">
    <location>
        <begin position="1909"/>
        <end position="1928"/>
    </location>
</feature>
<sequence>MADVDPETLLEWLSMGQGEERDMQLIALEQLCMLLLMSDNVDRCFESCPPRTFLPALCRNFLDECAPDNVLEVTARAITYYLDVSAECTRRIVAVEGAVKAICNRLVVSDVTQSRTCKDLAEQCIKVLELICTREAGAVFEAGGLNCVLYFIRANGNVIHKDTLHSAMSVVSRLCGKMEPTQDDDLPVTVKSLSNLLKHEDSHVADGALRCFASLADRFTRRGIDPSPLAGEGLMEELLNRMKLAGIGNRTAASSSTPPQSGGVVLHSGITPAPSTTSFLSSSPASSTALALMSANAATNEGKTCASISTTISLLSTLCRGSPSVTEALLKSDLPDAIEAALQGDERCVLDTMRLVDLLLVLVFEGRRALPQSSVSNNSVPALNSCSTGTSTRRADAPSGIERTHRQLIDCIRSKDTEALIEAVEQGSSSVQIIFSTITNLRTEVNLTDDVGQTLLNWASAFGTPEMVSYLCSRGADVNKGQRSSSLHYAACFGRPLIAKVLLRHGANPDLRDEDGKTPLDKARERSDQGHREVAAILQSPGWFFGHAFTIYKKLRKTNSIAEFNPDFSLIAGEWIMNFEENRDGDEATKEKGDPVIMKLYVRRLLPLFAHLHQASMVHSIQRASLALIKKIVSSVNAEMLVELASGDIKRPLLGGTTDLPTLLVEVISGVLDHEVFVILMERYYTYFQDDDDGLMLAFHIIENLITKAADIFVDHFGRLGVFPKVKAIALPADSDDEASSDGLVMEAHELDHPEPTETESKTAEAACTMEDATEMLRDKAYHWKDWSVVRSRDGLFFWTDAVAIELSNGSNGWFRYIIDGKLATMYSSGSPENGNDNLENRGEFAEKLAVARGGVVKAAGTNPIVSEPILSTAKPNVTIIVGNWMLSCRKDGELTIHNTGGLQDRVVPQMTILRENFPGFIFESNRGMRHSFSSETSFTHDVTLPPVWSSAPAGIGATPKSGVRKFRTKAESVHMVVRKKARDIWEQHFAVAQNSTRGVVATLKKVLNCLEEACYEQECLIAYKIIESGAGQNAREKFRQALYELAWLFCEDEQKLSAFELQSSGLIPVLIYALVGDGSMKSLRNSSAGREVLRDRAMLFHEFFTEMTLKELAEKRPDWPEISVNLECGFSKHLMLNDENANEVKNPGAALVRKLIAVLESVEKFPLYLYDSHSGCGSGYGLQVLTRRLRFRLEKKEIAAHGGTTKEEAGLVDRSGKSLKMEPLATIDQLERFLLRMVARQWYDYDRNSFHFIKYLKQTGSVTFNYERDFDQSGLMYWIGTNGKMVQDWVNPGSVGLVILSSSEGRALPYGKLEDILSRDPSPLNTHTNDDRRSWFAIDLGVWMIPTAYTLRHARGYGKSALRNWQFQVSKDGIEWVSLYYHAHDTSLNEPGSTHTWSLPQKVMNPRRPDVEDEEEEDTIYFGRVLKLPRRVRQEELDRLLEKVKTDYAEEKQGWRHIRIMLTGKNASGQTHYLSLSGFEVYGTVTGVCDDMGKAARDQEANLRRQRRMVRHQLRAMVPGARVVRGMDWKWRTQDGKPPGTGTVTGHLHNGWIDVTWDHGGSNSYRMGAESKYDLKLASPTPESTMMSMRDFPSRHYRRGNVAVTRGQFFSLTNPSTGSSIWETNSKSPSPIPSPTPSARSRHTRSSHTSGPRTLRSYDPNRASSGTSVNAAEMVAEHVLALARNAALLQEGPSSAVQSTSSSSASRGMGRGVTSRTDAGVLRNHLADSVLAGLPDNLPYADVGAADSVLSSITQNLTLREGALNRMNAAASGAAALNHTVSPSEWVAFVDAMTEAEAHLEECRRADLRVRERDRGASSESSVEAAVGKVSNDGGDASPTLADTPTVGVLTTNAAFNSVLSSISQVVESLSAGGTRGSSRSSNPAPERELIRASRLKRFLSYAGAFKVGSGSSRESQSSGRRQDTASSTVALYNDRNLAMTGAAASGLVPPPRAGTDAALLAQLRPAKPIRVVSSKTKDPSLALALEQTKPFLEACAKQPHAFGDTSLDRRGSTVIHVTKNEGDGVSSISSGGYSFVPPMNAQSDAPAPPACFQFADQDEGSVDGFENIDIKEASKIAVNADDKIDVAEGVEASQYSLNGDGGATASLVLLDVSPDATSSPVQSQSHVSTPVSASGDTFSKNFDNTMSAAQSAPSLAESLYEEQMAASPHVASSGCCQLKAIKRPSSQQGIGVASSTSAPSVVSSAHGDGFTPSVASTSSDSDQDDDLAMEMRMEQLAGGAGVSCGASALAYASALAGAGRNSLFCSGQDSGAGSLQHGFELGGNASVSEMRRATGSSTSSSSGPVNCRKRVWDEDFVLKRQFSALIPAFDPRPGRTNVNQTADLDIPSPSDHDLVMTSSKKMSSRAEGNREKSLDSVAKVLSSSSKTVGVDCSLPPLPKIQLSLKGPGLGGVGENLINLNESSWTIFKAVQTLAHAAVNGAMRNAPKPDFYRHIWEPTYTLVYQEKGDELESKSETETASELKNEAMGASKKDDEVQEETTPDHVLQLLRYLYSLSLDHSGDSAGLEERDFGGEPAKMKLKIAKDEFLSKKICYKLLQQVQDPLVLSTGALPLWTTYLTSTTPMIFPFETRQQFFSCTAFGPCRSIVWLQNQREAMLERGRGLGGVGVSGAAAARRVGDELQADFRVGRLKHERVRVPRNENLLAWAMQVMKIHATRKTILEVEFTDEEGTGLGPTLEFYALVSAELQRRDLGIWLCDDVLGNIDADLAPPTSACASSMEAPQLPTGYFVHPPNGLFPAPLPQDSEICDRAAEIFFFMGIFLAKVLQDNRLADVPLSRPMFKLLCLGEVSDECVSHLFAETDEWNCDEPENSKDKQASPWREKLNTLVIDLPESMGSGQVALEDLCISFQYSPSSRSHDFLTHDLISGGEHTLVTTDNVEQYVRETRKFCLQTGIQRQLEALRSGFDQVFPLETLSTFSPDEVRLMLCGEQCPSWTRQDILNYTDPKLGFTRESPGFQLFVNVLSSLNGKERKAFLQFATGCSSLPPGGLASLHPRLTVVRKVDAGDGSYPSVNTCLHYLKLPDYSSEMILRAKLLAACQEKGFHLN</sequence>
<dbReference type="Pfam" id="PF00632">
    <property type="entry name" value="HECT"/>
    <property type="match status" value="1"/>
</dbReference>
<feature type="region of interest" description="Disordered" evidence="11">
    <location>
        <begin position="1615"/>
        <end position="1667"/>
    </location>
</feature>
<dbReference type="GO" id="GO:0046872">
    <property type="term" value="F:metal ion binding"/>
    <property type="evidence" value="ECO:0007669"/>
    <property type="project" value="InterPro"/>
</dbReference>
<evidence type="ECO:0000256" key="4">
    <source>
        <dbReference type="ARBA" id="ARBA00022679"/>
    </source>
</evidence>
<dbReference type="SUPFAM" id="SSF49785">
    <property type="entry name" value="Galactose-binding domain-like"/>
    <property type="match status" value="1"/>
</dbReference>